<keyword evidence="3" id="KW-1185">Reference proteome</keyword>
<dbReference type="GO" id="GO:0004523">
    <property type="term" value="F:RNA-DNA hybrid ribonuclease activity"/>
    <property type="evidence" value="ECO:0007669"/>
    <property type="project" value="InterPro"/>
</dbReference>
<dbReference type="EMBL" id="JABEZW010000002">
    <property type="protein sequence ID" value="MBA0760159.1"/>
    <property type="molecule type" value="Genomic_DNA"/>
</dbReference>
<protein>
    <recommendedName>
        <fullName evidence="1">RNase H type-1 domain-containing protein</fullName>
    </recommendedName>
</protein>
<comment type="caution">
    <text evidence="2">The sequence shown here is derived from an EMBL/GenBank/DDBJ whole genome shotgun (WGS) entry which is preliminary data.</text>
</comment>
<gene>
    <name evidence="2" type="ORF">Gotri_022923</name>
</gene>
<reference evidence="2 3" key="1">
    <citation type="journal article" date="2019" name="Genome Biol. Evol.">
        <title>Insights into the evolution of the New World diploid cottons (Gossypium, subgenus Houzingenia) based on genome sequencing.</title>
        <authorList>
            <person name="Grover C.E."/>
            <person name="Arick M.A. 2nd"/>
            <person name="Thrash A."/>
            <person name="Conover J.L."/>
            <person name="Sanders W.S."/>
            <person name="Peterson D.G."/>
            <person name="Frelichowski J.E."/>
            <person name="Scheffler J.A."/>
            <person name="Scheffler B.E."/>
            <person name="Wendel J.F."/>
        </authorList>
    </citation>
    <scope>NUCLEOTIDE SEQUENCE [LARGE SCALE GENOMIC DNA]</scope>
    <source>
        <strain evidence="2">8</strain>
        <tissue evidence="2">Leaf</tissue>
    </source>
</reference>
<dbReference type="Gene3D" id="3.30.420.10">
    <property type="entry name" value="Ribonuclease H-like superfamily/Ribonuclease H"/>
    <property type="match status" value="1"/>
</dbReference>
<feature type="non-terminal residue" evidence="2">
    <location>
        <position position="100"/>
    </location>
</feature>
<feature type="domain" description="RNase H type-1" evidence="1">
    <location>
        <begin position="14"/>
        <end position="72"/>
    </location>
</feature>
<dbReference type="InterPro" id="IPR002156">
    <property type="entry name" value="RNaseH_domain"/>
</dbReference>
<evidence type="ECO:0000259" key="1">
    <source>
        <dbReference type="Pfam" id="PF13456"/>
    </source>
</evidence>
<dbReference type="GO" id="GO:0003676">
    <property type="term" value="F:nucleic acid binding"/>
    <property type="evidence" value="ECO:0007669"/>
    <property type="project" value="InterPro"/>
</dbReference>
<dbReference type="AlphaFoldDB" id="A0A7J9DHH3"/>
<name>A0A7J9DHH3_9ROSI</name>
<sequence>MLGSTYFWKKHIPDAAVAEALACVHAVQFARDLGLRRVELEGDSAMVISKLKHAGIDRLKISGYIRDARQMLLGTAFMGGLPDGCLFNVAKCDFRHTPNI</sequence>
<evidence type="ECO:0000313" key="2">
    <source>
        <dbReference type="EMBL" id="MBA0760159.1"/>
    </source>
</evidence>
<dbReference type="InterPro" id="IPR036397">
    <property type="entry name" value="RNaseH_sf"/>
</dbReference>
<evidence type="ECO:0000313" key="3">
    <source>
        <dbReference type="Proteomes" id="UP000593568"/>
    </source>
</evidence>
<proteinExistence type="predicted"/>
<organism evidence="2 3">
    <name type="scientific">Gossypium trilobum</name>
    <dbReference type="NCBI Taxonomy" id="34281"/>
    <lineage>
        <taxon>Eukaryota</taxon>
        <taxon>Viridiplantae</taxon>
        <taxon>Streptophyta</taxon>
        <taxon>Embryophyta</taxon>
        <taxon>Tracheophyta</taxon>
        <taxon>Spermatophyta</taxon>
        <taxon>Magnoliopsida</taxon>
        <taxon>eudicotyledons</taxon>
        <taxon>Gunneridae</taxon>
        <taxon>Pentapetalae</taxon>
        <taxon>rosids</taxon>
        <taxon>malvids</taxon>
        <taxon>Malvales</taxon>
        <taxon>Malvaceae</taxon>
        <taxon>Malvoideae</taxon>
        <taxon>Gossypium</taxon>
    </lineage>
</organism>
<dbReference type="Pfam" id="PF13456">
    <property type="entry name" value="RVT_3"/>
    <property type="match status" value="1"/>
</dbReference>
<accession>A0A7J9DHH3</accession>
<dbReference type="Proteomes" id="UP000593568">
    <property type="component" value="Unassembled WGS sequence"/>
</dbReference>